<proteinExistence type="inferred from homology"/>
<keyword evidence="8" id="KW-1185">Reference proteome</keyword>
<accession>A0A1I6UGA1</accession>
<dbReference type="CDD" id="cd06662">
    <property type="entry name" value="SURF1"/>
    <property type="match status" value="1"/>
</dbReference>
<keyword evidence="5 6" id="KW-0472">Membrane</keyword>
<evidence type="ECO:0000256" key="1">
    <source>
        <dbReference type="ARBA" id="ARBA00004370"/>
    </source>
</evidence>
<gene>
    <name evidence="7" type="ORF">SAMN04488040_2702</name>
</gene>
<evidence type="ECO:0000256" key="2">
    <source>
        <dbReference type="ARBA" id="ARBA00007165"/>
    </source>
</evidence>
<comment type="similarity">
    <text evidence="2 6">Belongs to the SURF1 family.</text>
</comment>
<dbReference type="EMBL" id="FPAJ01000004">
    <property type="protein sequence ID" value="SFT00317.1"/>
    <property type="molecule type" value="Genomic_DNA"/>
</dbReference>
<evidence type="ECO:0000256" key="3">
    <source>
        <dbReference type="ARBA" id="ARBA00022692"/>
    </source>
</evidence>
<evidence type="ECO:0000256" key="5">
    <source>
        <dbReference type="ARBA" id="ARBA00023136"/>
    </source>
</evidence>
<dbReference type="OrthoDB" id="6079986at2"/>
<keyword evidence="4 6" id="KW-1133">Transmembrane helix</keyword>
<comment type="caution">
    <text evidence="6">Lacks conserved residue(s) required for the propagation of feature annotation.</text>
</comment>
<dbReference type="STRING" id="394264.SAMN04488040_2702"/>
<organism evidence="7 8">
    <name type="scientific">Sulfitobacter marinus</name>
    <dbReference type="NCBI Taxonomy" id="394264"/>
    <lineage>
        <taxon>Bacteria</taxon>
        <taxon>Pseudomonadati</taxon>
        <taxon>Pseudomonadota</taxon>
        <taxon>Alphaproteobacteria</taxon>
        <taxon>Rhodobacterales</taxon>
        <taxon>Roseobacteraceae</taxon>
        <taxon>Sulfitobacter</taxon>
    </lineage>
</organism>
<evidence type="ECO:0000256" key="6">
    <source>
        <dbReference type="RuleBase" id="RU363076"/>
    </source>
</evidence>
<dbReference type="PROSITE" id="PS50895">
    <property type="entry name" value="SURF1"/>
    <property type="match status" value="1"/>
</dbReference>
<sequence>MRRTLFLLIIGLGGAAILISLGFWQVQRLAWKQAIIADINARITATPVALPETVAPQTDAYLPIVADGVMGDGEIHVLVSQKDIGAGYRIIAPFQLQDGRQIMVDRGFALAADKDAERAIGPATVIGNLQWPQETDGFTPAPDMNANIWFARDVDAMAAQLQTLPILLVARSSSLRAPGVSALPVDTARIPNDHLQYAITWFSLAAIWLGMSLFFLRRRGASKVES</sequence>
<dbReference type="PANTHER" id="PTHR23427">
    <property type="entry name" value="SURFEIT LOCUS PROTEIN"/>
    <property type="match status" value="1"/>
</dbReference>
<dbReference type="InterPro" id="IPR002994">
    <property type="entry name" value="Surf1/Shy1"/>
</dbReference>
<dbReference type="PANTHER" id="PTHR23427:SF2">
    <property type="entry name" value="SURFEIT LOCUS PROTEIN 1"/>
    <property type="match status" value="1"/>
</dbReference>
<dbReference type="RefSeq" id="WP_093916877.1">
    <property type="nucleotide sequence ID" value="NZ_FPAJ01000004.1"/>
</dbReference>
<evidence type="ECO:0000313" key="7">
    <source>
        <dbReference type="EMBL" id="SFT00317.1"/>
    </source>
</evidence>
<keyword evidence="3 6" id="KW-0812">Transmembrane</keyword>
<dbReference type="Proteomes" id="UP000199239">
    <property type="component" value="Unassembled WGS sequence"/>
</dbReference>
<protein>
    <recommendedName>
        <fullName evidence="6">SURF1-like protein</fullName>
    </recommendedName>
</protein>
<reference evidence="8" key="1">
    <citation type="submission" date="2016-10" db="EMBL/GenBank/DDBJ databases">
        <authorList>
            <person name="Varghese N."/>
            <person name="Submissions S."/>
        </authorList>
    </citation>
    <scope>NUCLEOTIDE SEQUENCE [LARGE SCALE GENOMIC DNA]</scope>
    <source>
        <strain evidence="8">DSM 23422</strain>
    </source>
</reference>
<dbReference type="InterPro" id="IPR045214">
    <property type="entry name" value="Surf1/Surf4"/>
</dbReference>
<evidence type="ECO:0000313" key="8">
    <source>
        <dbReference type="Proteomes" id="UP000199239"/>
    </source>
</evidence>
<comment type="subcellular location">
    <subcellularLocation>
        <location evidence="6">Cell membrane</location>
        <topology evidence="6">Multi-pass membrane protein</topology>
    </subcellularLocation>
    <subcellularLocation>
        <location evidence="1">Membrane</location>
    </subcellularLocation>
</comment>
<dbReference type="AlphaFoldDB" id="A0A1I6UGA1"/>
<dbReference type="GO" id="GO:0005886">
    <property type="term" value="C:plasma membrane"/>
    <property type="evidence" value="ECO:0007669"/>
    <property type="project" value="UniProtKB-SubCell"/>
</dbReference>
<name>A0A1I6UGA1_9RHOB</name>
<feature type="transmembrane region" description="Helical" evidence="6">
    <location>
        <begin position="195"/>
        <end position="216"/>
    </location>
</feature>
<evidence type="ECO:0000256" key="4">
    <source>
        <dbReference type="ARBA" id="ARBA00022989"/>
    </source>
</evidence>
<dbReference type="Pfam" id="PF02104">
    <property type="entry name" value="SURF1"/>
    <property type="match status" value="1"/>
</dbReference>
<keyword evidence="6" id="KW-1003">Cell membrane</keyword>